<evidence type="ECO:0000256" key="2">
    <source>
        <dbReference type="ARBA" id="ARBA00009840"/>
    </source>
</evidence>
<evidence type="ECO:0000256" key="1">
    <source>
        <dbReference type="ARBA" id="ARBA00003416"/>
    </source>
</evidence>
<proteinExistence type="inferred from homology"/>
<dbReference type="Pfam" id="PF02646">
    <property type="entry name" value="RmuC"/>
    <property type="match status" value="1"/>
</dbReference>
<reference evidence="6 7" key="1">
    <citation type="submission" date="2021-01" db="EMBL/GenBank/DDBJ databases">
        <title>Genomics of switchgrass bacterial isolates.</title>
        <authorList>
            <person name="Shade A."/>
        </authorList>
    </citation>
    <scope>NUCLEOTIDE SEQUENCE [LARGE SCALE GENOMIC DNA]</scope>
    <source>
        <strain evidence="6 7">PvP111</strain>
    </source>
</reference>
<keyword evidence="3" id="KW-0175">Coiled coil</keyword>
<dbReference type="Proteomes" id="UP000703038">
    <property type="component" value="Unassembled WGS sequence"/>
</dbReference>
<dbReference type="RefSeq" id="WP_204866724.1">
    <property type="nucleotide sequence ID" value="NZ_JAFBBK010000001.1"/>
</dbReference>
<comment type="similarity">
    <text evidence="2">Belongs to the RmuC family.</text>
</comment>
<comment type="function">
    <text evidence="1">Involved in DNA recombination.</text>
</comment>
<accession>A0ABS2KPT2</accession>
<evidence type="ECO:0000256" key="5">
    <source>
        <dbReference type="SAM" id="MobiDB-lite"/>
    </source>
</evidence>
<dbReference type="PANTHER" id="PTHR30563">
    <property type="entry name" value="DNA RECOMBINATION PROTEIN RMUC"/>
    <property type="match status" value="1"/>
</dbReference>
<evidence type="ECO:0000256" key="4">
    <source>
        <dbReference type="ARBA" id="ARBA00023172"/>
    </source>
</evidence>
<name>A0ABS2KPT2_9NOCA</name>
<protein>
    <submittedName>
        <fullName evidence="6">DNA recombination protein RmuC</fullName>
    </submittedName>
</protein>
<gene>
    <name evidence="6" type="ORF">JOE42_000707</name>
</gene>
<organism evidence="6 7">
    <name type="scientific">Rhodococcoides corynebacterioides</name>
    <dbReference type="NCBI Taxonomy" id="53972"/>
    <lineage>
        <taxon>Bacteria</taxon>
        <taxon>Bacillati</taxon>
        <taxon>Actinomycetota</taxon>
        <taxon>Actinomycetes</taxon>
        <taxon>Mycobacteriales</taxon>
        <taxon>Nocardiaceae</taxon>
        <taxon>Rhodococcoides</taxon>
    </lineage>
</organism>
<feature type="region of interest" description="Disordered" evidence="5">
    <location>
        <begin position="371"/>
        <end position="392"/>
    </location>
</feature>
<evidence type="ECO:0000256" key="3">
    <source>
        <dbReference type="ARBA" id="ARBA00023054"/>
    </source>
</evidence>
<feature type="compositionally biased region" description="Low complexity" evidence="5">
    <location>
        <begin position="371"/>
        <end position="382"/>
    </location>
</feature>
<dbReference type="PANTHER" id="PTHR30563:SF0">
    <property type="entry name" value="DNA RECOMBINATION PROTEIN RMUC"/>
    <property type="match status" value="1"/>
</dbReference>
<keyword evidence="4" id="KW-0233">DNA recombination</keyword>
<comment type="caution">
    <text evidence="6">The sequence shown here is derived from an EMBL/GenBank/DDBJ whole genome shotgun (WGS) entry which is preliminary data.</text>
</comment>
<dbReference type="InterPro" id="IPR003798">
    <property type="entry name" value="DNA_recombination_RmuC"/>
</dbReference>
<sequence length="392" mass="43147">MTALTAVTTLVTLLVGLALGWWLRAARGDVELARAGERLAVSADNEETLRRSLSLLNEDSARRHSGAIGQQVSHMVDPLREAVDALEEHVRLVERDRVHAYAGLTEQVAGMHRASRQLASQTDQLVTALRAPQIRGRWGEIQLERVVELAGMTRHCDFDTQVAAPGVRPDLVVKLAGGKRIVVDAKVPLVAFLDASAEQDPETIDRHLERHAKHLRTHVDQLADKKYWHAFDPSPEFVVLFVPGDPFLDAALTRDRGLLEHAFSRNVVLATPTTLIALLRTVAYTWKQDALAEDAARVRVLGRELYERLGTVGAHVDRLGSQLGKAVDSFNAAAGSLDARVFVTARKLHEMSLFDGEPPQVTSVDQRPRTMTATAMESTSSTCREHADDASR</sequence>
<evidence type="ECO:0000313" key="7">
    <source>
        <dbReference type="Proteomes" id="UP000703038"/>
    </source>
</evidence>
<evidence type="ECO:0000313" key="6">
    <source>
        <dbReference type="EMBL" id="MBM7413974.1"/>
    </source>
</evidence>
<keyword evidence="7" id="KW-1185">Reference proteome</keyword>
<feature type="compositionally biased region" description="Basic and acidic residues" evidence="5">
    <location>
        <begin position="383"/>
        <end position="392"/>
    </location>
</feature>
<dbReference type="EMBL" id="JAFBBK010000001">
    <property type="protein sequence ID" value="MBM7413974.1"/>
    <property type="molecule type" value="Genomic_DNA"/>
</dbReference>